<dbReference type="Gene3D" id="1.20.5.170">
    <property type="match status" value="1"/>
</dbReference>
<proteinExistence type="predicted"/>
<comment type="caution">
    <text evidence="3">The sequence shown here is derived from an EMBL/GenBank/DDBJ whole genome shotgun (WGS) entry which is preliminary data.</text>
</comment>
<dbReference type="CDD" id="cd14686">
    <property type="entry name" value="bZIP"/>
    <property type="match status" value="1"/>
</dbReference>
<feature type="region of interest" description="Disordered" evidence="2">
    <location>
        <begin position="1"/>
        <end position="32"/>
    </location>
</feature>
<evidence type="ECO:0000313" key="3">
    <source>
        <dbReference type="EMBL" id="CAG8512839.1"/>
    </source>
</evidence>
<accession>A0A9N8ZZJ0</accession>
<keyword evidence="1" id="KW-0175">Coiled coil</keyword>
<reference evidence="3" key="1">
    <citation type="submission" date="2021-06" db="EMBL/GenBank/DDBJ databases">
        <authorList>
            <person name="Kallberg Y."/>
            <person name="Tangrot J."/>
            <person name="Rosling A."/>
        </authorList>
    </citation>
    <scope>NUCLEOTIDE SEQUENCE</scope>
    <source>
        <strain evidence="3">MT106</strain>
    </source>
</reference>
<evidence type="ECO:0000256" key="1">
    <source>
        <dbReference type="SAM" id="Coils"/>
    </source>
</evidence>
<name>A0A9N8ZZJ0_9GLOM</name>
<dbReference type="Proteomes" id="UP000789831">
    <property type="component" value="Unassembled WGS sequence"/>
</dbReference>
<feature type="compositionally biased region" description="Polar residues" evidence="2">
    <location>
        <begin position="1"/>
        <end position="28"/>
    </location>
</feature>
<gene>
    <name evidence="3" type="ORF">AGERDE_LOCUS4830</name>
</gene>
<organism evidence="3 4">
    <name type="scientific">Ambispora gerdemannii</name>
    <dbReference type="NCBI Taxonomy" id="144530"/>
    <lineage>
        <taxon>Eukaryota</taxon>
        <taxon>Fungi</taxon>
        <taxon>Fungi incertae sedis</taxon>
        <taxon>Mucoromycota</taxon>
        <taxon>Glomeromycotina</taxon>
        <taxon>Glomeromycetes</taxon>
        <taxon>Archaeosporales</taxon>
        <taxon>Ambisporaceae</taxon>
        <taxon>Ambispora</taxon>
    </lineage>
</organism>
<protein>
    <submittedName>
        <fullName evidence="3">2258_t:CDS:1</fullName>
    </submittedName>
</protein>
<dbReference type="AlphaFoldDB" id="A0A9N8ZZJ0"/>
<feature type="coiled-coil region" evidence="1">
    <location>
        <begin position="41"/>
        <end position="75"/>
    </location>
</feature>
<dbReference type="EMBL" id="CAJVPL010000591">
    <property type="protein sequence ID" value="CAG8512839.1"/>
    <property type="molecule type" value="Genomic_DNA"/>
</dbReference>
<evidence type="ECO:0000256" key="2">
    <source>
        <dbReference type="SAM" id="MobiDB-lite"/>
    </source>
</evidence>
<evidence type="ECO:0000313" key="4">
    <source>
        <dbReference type="Proteomes" id="UP000789831"/>
    </source>
</evidence>
<keyword evidence="4" id="KW-1185">Reference proteome</keyword>
<sequence>MYSNKRVNNHGRSQEVSGNKRQKINSNEYSKRYRDKKKQEFLDLQKKNELLGEKNQELNIEIISLHVKMKNLEKVIYTIISLYNQSNQSIDFSSLDPPYPAFTINENTRPSLDENINTPFILPLALASPPNQEFNILSPINEDTPLSLNQNLNTYFITPLSSISLPNQEINAAFIIDDNTPLSLDQNLNNSFFNTSDSNNFFYNSLT</sequence>